<evidence type="ECO:0000256" key="7">
    <source>
        <dbReference type="HAMAP-Rule" id="MF_01044"/>
    </source>
</evidence>
<feature type="transmembrane region" description="Helical" evidence="7">
    <location>
        <begin position="76"/>
        <end position="97"/>
    </location>
</feature>
<reference evidence="9 10" key="2">
    <citation type="submission" date="2019-05" db="EMBL/GenBank/DDBJ databases">
        <title>Genome evolution of the obligate endosymbiont Buchnera aphidicola.</title>
        <authorList>
            <person name="Moran N.A."/>
        </authorList>
    </citation>
    <scope>NUCLEOTIDE SEQUENCE [LARGE SCALE GENOMIC DNA]</scope>
    <source>
        <strain evidence="9 10">Bca</strain>
    </source>
</reference>
<dbReference type="Proteomes" id="UP000298594">
    <property type="component" value="Chromosome"/>
</dbReference>
<feature type="transmembrane region" description="Helical" evidence="7">
    <location>
        <begin position="103"/>
        <end position="122"/>
    </location>
</feature>
<feature type="transmembrane region" description="Helical" evidence="7">
    <location>
        <begin position="332"/>
        <end position="352"/>
    </location>
</feature>
<evidence type="ECO:0000313" key="9">
    <source>
        <dbReference type="EMBL" id="QCI20656.1"/>
    </source>
</evidence>
<keyword evidence="3 7" id="KW-1003">Cell membrane</keyword>
<evidence type="ECO:0000256" key="2">
    <source>
        <dbReference type="ARBA" id="ARBA00008067"/>
    </source>
</evidence>
<dbReference type="InterPro" id="IPR020846">
    <property type="entry name" value="MFS_dom"/>
</dbReference>
<accession>A0A4D6XTZ6</accession>
<dbReference type="GO" id="GO:0005886">
    <property type="term" value="C:plasma membrane"/>
    <property type="evidence" value="ECO:0007669"/>
    <property type="project" value="UniProtKB-SubCell"/>
</dbReference>
<sequence length="393" mass="44632">MTERNRIGLTWISFFSYAFTGALIVVTGIIMGNIANYFNLSISQMSNIFTFLNGGILIAILLNSWLIKIISLKKQLVFGFILTVIAIIGIIFCHSVFLFSINMFILGLVSGITMSIGTFLITHLYSGSKRGSKLLLTDSFFSMSGMIFPVISAYLLEKKIIWYWSYICIGGIYLFIILLTINLDFSKLKNKNTNQEQIKNIWNINVILLSLSALLYILGQLGFISWIPQYTTEILNINIKQTGSLVGSFWMSYMIGMWCFSIIIKFFNLHHMFIFLSGISTVLMYCFIHSNNYLVLQYIIISLGFFSSAIYTIIITLASLQTKKPSPKLINLILFFGTIGTLLTFIVTSPIVEYKGLYATLISSNILYSIVFLLSLLIYINTKYRKIICNNLF</sequence>
<dbReference type="PROSITE" id="PS50850">
    <property type="entry name" value="MFS"/>
    <property type="match status" value="1"/>
</dbReference>
<feature type="transmembrane region" description="Helical" evidence="7">
    <location>
        <begin position="134"/>
        <end position="155"/>
    </location>
</feature>
<feature type="transmembrane region" description="Helical" evidence="7">
    <location>
        <begin position="202"/>
        <end position="227"/>
    </location>
</feature>
<dbReference type="PANTHER" id="PTHR43702:SF3">
    <property type="entry name" value="PROTEIN TSGA"/>
    <property type="match status" value="1"/>
</dbReference>
<keyword evidence="4 7" id="KW-0812">Transmembrane</keyword>
<protein>
    <recommendedName>
        <fullName evidence="7">Protein TsgA homolog</fullName>
    </recommendedName>
</protein>
<dbReference type="EMBL" id="CP034879">
    <property type="protein sequence ID" value="QCI20656.1"/>
    <property type="molecule type" value="Genomic_DNA"/>
</dbReference>
<dbReference type="InterPro" id="IPR036259">
    <property type="entry name" value="MFS_trans_sf"/>
</dbReference>
<reference evidence="9 10" key="1">
    <citation type="submission" date="2018-12" db="EMBL/GenBank/DDBJ databases">
        <authorList>
            <person name="Chong R.A."/>
        </authorList>
    </citation>
    <scope>NUCLEOTIDE SEQUENCE [LARGE SCALE GENOMIC DNA]</scope>
    <source>
        <strain evidence="9 10">Bca</strain>
    </source>
</reference>
<feature type="transmembrane region" description="Helical" evidence="7">
    <location>
        <begin position="12"/>
        <end position="35"/>
    </location>
</feature>
<feature type="transmembrane region" description="Helical" evidence="7">
    <location>
        <begin position="296"/>
        <end position="320"/>
    </location>
</feature>
<feature type="transmembrane region" description="Helical" evidence="7">
    <location>
        <begin position="273"/>
        <end position="290"/>
    </location>
</feature>
<feature type="domain" description="Major facilitator superfamily (MFS) profile" evidence="8">
    <location>
        <begin position="6"/>
        <end position="383"/>
    </location>
</feature>
<dbReference type="Pfam" id="PF07690">
    <property type="entry name" value="MFS_1"/>
    <property type="match status" value="1"/>
</dbReference>
<dbReference type="GO" id="GO:0022857">
    <property type="term" value="F:transmembrane transporter activity"/>
    <property type="evidence" value="ECO:0007669"/>
    <property type="project" value="InterPro"/>
</dbReference>
<dbReference type="NCBIfam" id="NF002982">
    <property type="entry name" value="PRK03699.1"/>
    <property type="match status" value="1"/>
</dbReference>
<name>A0A4D6XTZ6_9GAMM</name>
<evidence type="ECO:0000313" key="10">
    <source>
        <dbReference type="Proteomes" id="UP000298594"/>
    </source>
</evidence>
<evidence type="ECO:0000256" key="1">
    <source>
        <dbReference type="ARBA" id="ARBA00004429"/>
    </source>
</evidence>
<dbReference type="OrthoDB" id="8577032at2"/>
<comment type="similarity">
    <text evidence="2 7">Belongs to the major facilitator superfamily. TsgA family.</text>
</comment>
<keyword evidence="6 7" id="KW-0472">Membrane</keyword>
<feature type="transmembrane region" description="Helical" evidence="7">
    <location>
        <begin position="47"/>
        <end position="67"/>
    </location>
</feature>
<dbReference type="HAMAP" id="MF_01044">
    <property type="entry name" value="MFS_TsgA"/>
    <property type="match status" value="1"/>
</dbReference>
<dbReference type="Gene3D" id="1.20.1250.20">
    <property type="entry name" value="MFS general substrate transporter like domains"/>
    <property type="match status" value="2"/>
</dbReference>
<dbReference type="PANTHER" id="PTHR43702">
    <property type="entry name" value="L-FUCOSE-PROTON SYMPORTER"/>
    <property type="match status" value="1"/>
</dbReference>
<evidence type="ECO:0000256" key="3">
    <source>
        <dbReference type="ARBA" id="ARBA00022475"/>
    </source>
</evidence>
<evidence type="ECO:0000256" key="6">
    <source>
        <dbReference type="ARBA" id="ARBA00023136"/>
    </source>
</evidence>
<gene>
    <name evidence="7 9" type="primary">tsgA</name>
    <name evidence="9" type="ORF">D9V67_02750</name>
</gene>
<comment type="subcellular location">
    <subcellularLocation>
        <location evidence="1">Cell inner membrane</location>
        <topology evidence="1">Multi-pass membrane protein</topology>
    </subcellularLocation>
    <subcellularLocation>
        <location evidence="7">Cell membrane</location>
        <topology evidence="7">Multi-pass membrane protein</topology>
    </subcellularLocation>
</comment>
<dbReference type="AlphaFoldDB" id="A0A4D6XTZ6"/>
<keyword evidence="5 7" id="KW-1133">Transmembrane helix</keyword>
<dbReference type="InterPro" id="IPR011701">
    <property type="entry name" value="MFS"/>
</dbReference>
<feature type="transmembrane region" description="Helical" evidence="7">
    <location>
        <begin position="358"/>
        <end position="380"/>
    </location>
</feature>
<evidence type="ECO:0000256" key="4">
    <source>
        <dbReference type="ARBA" id="ARBA00022692"/>
    </source>
</evidence>
<dbReference type="InterPro" id="IPR023528">
    <property type="entry name" value="MFS_TsgA"/>
</dbReference>
<evidence type="ECO:0000256" key="5">
    <source>
        <dbReference type="ARBA" id="ARBA00022989"/>
    </source>
</evidence>
<proteinExistence type="inferred from homology"/>
<evidence type="ECO:0000259" key="8">
    <source>
        <dbReference type="PROSITE" id="PS50850"/>
    </source>
</evidence>
<dbReference type="SUPFAM" id="SSF103473">
    <property type="entry name" value="MFS general substrate transporter"/>
    <property type="match status" value="1"/>
</dbReference>
<dbReference type="InterPro" id="IPR050375">
    <property type="entry name" value="MFS_TsgA-like"/>
</dbReference>
<dbReference type="RefSeq" id="WP_158359907.1">
    <property type="nucleotide sequence ID" value="NZ_CP034879.1"/>
</dbReference>
<feature type="transmembrane region" description="Helical" evidence="7">
    <location>
        <begin position="161"/>
        <end position="181"/>
    </location>
</feature>
<feature type="transmembrane region" description="Helical" evidence="7">
    <location>
        <begin position="247"/>
        <end position="266"/>
    </location>
</feature>
<organism evidence="9 10">
    <name type="scientific">Buchnera aphidicola</name>
    <name type="common">Brachycaudus cardui</name>
    <dbReference type="NCBI Taxonomy" id="557993"/>
    <lineage>
        <taxon>Bacteria</taxon>
        <taxon>Pseudomonadati</taxon>
        <taxon>Pseudomonadota</taxon>
        <taxon>Gammaproteobacteria</taxon>
        <taxon>Enterobacterales</taxon>
        <taxon>Erwiniaceae</taxon>
        <taxon>Buchnera</taxon>
    </lineage>
</organism>